<dbReference type="Gene3D" id="1.10.287.1490">
    <property type="match status" value="1"/>
</dbReference>
<keyword evidence="3" id="KW-0472">Membrane</keyword>
<organism evidence="4 5">
    <name type="scientific">Reticulomyxa filosa</name>
    <dbReference type="NCBI Taxonomy" id="46433"/>
    <lineage>
        <taxon>Eukaryota</taxon>
        <taxon>Sar</taxon>
        <taxon>Rhizaria</taxon>
        <taxon>Retaria</taxon>
        <taxon>Foraminifera</taxon>
        <taxon>Monothalamids</taxon>
        <taxon>Reticulomyxidae</taxon>
        <taxon>Reticulomyxa</taxon>
    </lineage>
</organism>
<dbReference type="AlphaFoldDB" id="X6P5X5"/>
<evidence type="ECO:0000313" key="5">
    <source>
        <dbReference type="Proteomes" id="UP000023152"/>
    </source>
</evidence>
<gene>
    <name evidence="4" type="ORF">RFI_03613</name>
</gene>
<comment type="caution">
    <text evidence="4">The sequence shown here is derived from an EMBL/GenBank/DDBJ whole genome shotgun (WGS) entry which is preliminary data.</text>
</comment>
<evidence type="ECO:0000256" key="2">
    <source>
        <dbReference type="SAM" id="MobiDB-lite"/>
    </source>
</evidence>
<feature type="compositionally biased region" description="Polar residues" evidence="2">
    <location>
        <begin position="479"/>
        <end position="493"/>
    </location>
</feature>
<feature type="transmembrane region" description="Helical" evidence="3">
    <location>
        <begin position="568"/>
        <end position="586"/>
    </location>
</feature>
<proteinExistence type="predicted"/>
<feature type="region of interest" description="Disordered" evidence="2">
    <location>
        <begin position="432"/>
        <end position="493"/>
    </location>
</feature>
<evidence type="ECO:0000256" key="1">
    <source>
        <dbReference type="SAM" id="Coils"/>
    </source>
</evidence>
<feature type="compositionally biased region" description="Basic and acidic residues" evidence="2">
    <location>
        <begin position="452"/>
        <end position="472"/>
    </location>
</feature>
<feature type="coiled-coil region" evidence="1">
    <location>
        <begin position="141"/>
        <end position="175"/>
    </location>
</feature>
<keyword evidence="3" id="KW-1133">Transmembrane helix</keyword>
<keyword evidence="1" id="KW-0175">Coiled coil</keyword>
<accession>X6P5X5</accession>
<dbReference type="EMBL" id="ASPP01003354">
    <property type="protein sequence ID" value="ETO33489.1"/>
    <property type="molecule type" value="Genomic_DNA"/>
</dbReference>
<dbReference type="Proteomes" id="UP000023152">
    <property type="component" value="Unassembled WGS sequence"/>
</dbReference>
<feature type="compositionally biased region" description="Basic and acidic residues" evidence="2">
    <location>
        <begin position="433"/>
        <end position="443"/>
    </location>
</feature>
<evidence type="ECO:0000313" key="4">
    <source>
        <dbReference type="EMBL" id="ETO33489.1"/>
    </source>
</evidence>
<evidence type="ECO:0000256" key="3">
    <source>
        <dbReference type="SAM" id="Phobius"/>
    </source>
</evidence>
<keyword evidence="5" id="KW-1185">Reference proteome</keyword>
<reference evidence="4 5" key="1">
    <citation type="journal article" date="2013" name="Curr. Biol.">
        <title>The Genome of the Foraminiferan Reticulomyxa filosa.</title>
        <authorList>
            <person name="Glockner G."/>
            <person name="Hulsmann N."/>
            <person name="Schleicher M."/>
            <person name="Noegel A.A."/>
            <person name="Eichinger L."/>
            <person name="Gallinger C."/>
            <person name="Pawlowski J."/>
            <person name="Sierra R."/>
            <person name="Euteneuer U."/>
            <person name="Pillet L."/>
            <person name="Moustafa A."/>
            <person name="Platzer M."/>
            <person name="Groth M."/>
            <person name="Szafranski K."/>
            <person name="Schliwa M."/>
        </authorList>
    </citation>
    <scope>NUCLEOTIDE SEQUENCE [LARGE SCALE GENOMIC DNA]</scope>
</reference>
<name>X6P5X5_RETFI</name>
<protein>
    <submittedName>
        <fullName evidence="4">Viral A-type inclusion protein</fullName>
    </submittedName>
</protein>
<keyword evidence="3" id="KW-0812">Transmembrane</keyword>
<sequence length="713" mass="83238">MISFCYCVCNEQDKTTVCMYFCDIDEIERKRSLNFFYVPATQNNLKKNNNRTLNTLRSTIREREDTISKLDMQVKDYMQKLNEASRFLIYHTPTQKNQQKKKYNKLEKSSQQIKTFAEENTTHKSKINSLSTDNSTMSDEIELCKYENNSLKETNAQLSQEVKQLRGRIRELTIGVGIESEFPPVNKIVENYEAISSNYRLKLTSAIIKQLKSDEKLTKKFEVTFLARFAHCVSFTILRLSYEFIQSYWSDQLSLLQTTFGFNKETAQRYFQTIFQEQFNASFIKLHLQGKTFVHSNLKLQLIKEHSSFRSIYETIQENEGEEKDGEEENKTNENKDKLIESCLRSMWSCLLSRPSLKPYPLFFTSNPQLNDEIQSKHTNISKERLGKDRDCDQIGYITWPTLLRCDTNEALNVPISACYARLVQTDVVLGDDDNKEKNDRRRNGNKKNRDHKRDSYTNGVTHEEGHSDEVRNPGAINSEGTNESNNFDSNTFEQTYSKNDVDILSLASEVFAQTFSNDSKIDNNIEKMSEENGVVLSNGNAHESEGKEDTKIDEAQQTEKSSLLDDWIKELIAMILFFFLFFFLGQSFERIKKILVYRMRNWDTETAIEWSNRVVFYIADCAYQIASNKEIVDEKYVSTYIVDLFVEKNESVASTLQKMAKFCKETKFFLFLIRILLTKNNLFQKGLQIEPDLVLRHRNFFPEDESDVKVMD</sequence>